<dbReference type="RefSeq" id="WP_216960768.1">
    <property type="nucleotide sequence ID" value="NZ_JAHOPB010000001.1"/>
</dbReference>
<keyword evidence="2" id="KW-1185">Reference proteome</keyword>
<evidence type="ECO:0000313" key="1">
    <source>
        <dbReference type="EMBL" id="MBU8874738.1"/>
    </source>
</evidence>
<proteinExistence type="predicted"/>
<protein>
    <submittedName>
        <fullName evidence="1">Uncharacterized protein</fullName>
    </submittedName>
</protein>
<evidence type="ECO:0000313" key="2">
    <source>
        <dbReference type="Proteomes" id="UP000727907"/>
    </source>
</evidence>
<sequence>MTETVDQSEKRAAQRRRMYVSGHLPELFKERERIRAELHAAVPQLKTLTDKLAVKHLRNRISYMRQRLPLLAAEVKALVDERKALLETIRAARESAS</sequence>
<organism evidence="1 2">
    <name type="scientific">Reyranella humidisoli</name>
    <dbReference type="NCBI Taxonomy" id="2849149"/>
    <lineage>
        <taxon>Bacteria</taxon>
        <taxon>Pseudomonadati</taxon>
        <taxon>Pseudomonadota</taxon>
        <taxon>Alphaproteobacteria</taxon>
        <taxon>Hyphomicrobiales</taxon>
        <taxon>Reyranellaceae</taxon>
        <taxon>Reyranella</taxon>
    </lineage>
</organism>
<accession>A0ABS6IKC7</accession>
<dbReference type="Proteomes" id="UP000727907">
    <property type="component" value="Unassembled WGS sequence"/>
</dbReference>
<dbReference type="EMBL" id="JAHOPB010000001">
    <property type="protein sequence ID" value="MBU8874738.1"/>
    <property type="molecule type" value="Genomic_DNA"/>
</dbReference>
<comment type="caution">
    <text evidence="1">The sequence shown here is derived from an EMBL/GenBank/DDBJ whole genome shotgun (WGS) entry which is preliminary data.</text>
</comment>
<gene>
    <name evidence="1" type="ORF">KQ910_13265</name>
</gene>
<reference evidence="1 2" key="1">
    <citation type="submission" date="2021-06" db="EMBL/GenBank/DDBJ databases">
        <authorList>
            <person name="Lee D.H."/>
        </authorList>
    </citation>
    <scope>NUCLEOTIDE SEQUENCE [LARGE SCALE GENOMIC DNA]</scope>
    <source>
        <strain evidence="1 2">MMS21-HV4-11</strain>
    </source>
</reference>
<name>A0ABS6IKC7_9HYPH</name>